<comment type="subcellular location">
    <subcellularLocation>
        <location evidence="1">Membrane</location>
        <topology evidence="1">Multi-pass membrane protein</topology>
    </subcellularLocation>
</comment>
<keyword evidence="3 7" id="KW-0813">Transport</keyword>
<dbReference type="SUPFAM" id="SSF81338">
    <property type="entry name" value="Aquaporin-like"/>
    <property type="match status" value="1"/>
</dbReference>
<proteinExistence type="inferred from homology"/>
<evidence type="ECO:0000313" key="10">
    <source>
        <dbReference type="Proteomes" id="UP000663879"/>
    </source>
</evidence>
<evidence type="ECO:0000256" key="4">
    <source>
        <dbReference type="ARBA" id="ARBA00022692"/>
    </source>
</evidence>
<evidence type="ECO:0000256" key="8">
    <source>
        <dbReference type="SAM" id="Phobius"/>
    </source>
</evidence>
<dbReference type="EMBL" id="CAJNOC010001303">
    <property type="protein sequence ID" value="CAF0852948.1"/>
    <property type="molecule type" value="Genomic_DNA"/>
</dbReference>
<comment type="caution">
    <text evidence="9">The sequence shown here is derived from an EMBL/GenBank/DDBJ whole genome shotgun (WGS) entry which is preliminary data.</text>
</comment>
<name>A0A813W645_9BILA</name>
<evidence type="ECO:0000256" key="1">
    <source>
        <dbReference type="ARBA" id="ARBA00004141"/>
    </source>
</evidence>
<dbReference type="GO" id="GO:0015204">
    <property type="term" value="F:urea transmembrane transporter activity"/>
    <property type="evidence" value="ECO:0007669"/>
    <property type="project" value="TreeGrafter"/>
</dbReference>
<feature type="transmembrane region" description="Helical" evidence="8">
    <location>
        <begin position="211"/>
        <end position="229"/>
    </location>
</feature>
<feature type="transmembrane region" description="Helical" evidence="8">
    <location>
        <begin position="176"/>
        <end position="199"/>
    </location>
</feature>
<feature type="transmembrane region" description="Helical" evidence="8">
    <location>
        <begin position="86"/>
        <end position="105"/>
    </location>
</feature>
<dbReference type="Gene3D" id="1.20.1080.10">
    <property type="entry name" value="Glycerol uptake facilitator protein"/>
    <property type="match status" value="1"/>
</dbReference>
<evidence type="ECO:0000256" key="5">
    <source>
        <dbReference type="ARBA" id="ARBA00022989"/>
    </source>
</evidence>
<dbReference type="OrthoDB" id="3222at2759"/>
<feature type="transmembrane region" description="Helical" evidence="8">
    <location>
        <begin position="126"/>
        <end position="149"/>
    </location>
</feature>
<evidence type="ECO:0000313" key="9">
    <source>
        <dbReference type="EMBL" id="CAF0852948.1"/>
    </source>
</evidence>
<gene>
    <name evidence="9" type="ORF">OXX778_LOCUS9045</name>
</gene>
<dbReference type="InterPro" id="IPR023271">
    <property type="entry name" value="Aquaporin-like"/>
</dbReference>
<dbReference type="GO" id="GO:0015250">
    <property type="term" value="F:water channel activity"/>
    <property type="evidence" value="ECO:0007669"/>
    <property type="project" value="TreeGrafter"/>
</dbReference>
<keyword evidence="10" id="KW-1185">Reference proteome</keyword>
<dbReference type="Proteomes" id="UP000663879">
    <property type="component" value="Unassembled WGS sequence"/>
</dbReference>
<protein>
    <submittedName>
        <fullName evidence="9">Uncharacterized protein</fullName>
    </submittedName>
</protein>
<dbReference type="PANTHER" id="PTHR43829">
    <property type="entry name" value="AQUAPORIN OR AQUAGLYCEROPORIN RELATED"/>
    <property type="match status" value="1"/>
</dbReference>
<accession>A0A813W645</accession>
<dbReference type="GO" id="GO:0015254">
    <property type="term" value="F:glycerol channel activity"/>
    <property type="evidence" value="ECO:0007669"/>
    <property type="project" value="TreeGrafter"/>
</dbReference>
<dbReference type="InterPro" id="IPR000425">
    <property type="entry name" value="MIP"/>
</dbReference>
<dbReference type="AlphaFoldDB" id="A0A813W645"/>
<evidence type="ECO:0000256" key="3">
    <source>
        <dbReference type="ARBA" id="ARBA00022448"/>
    </source>
</evidence>
<feature type="transmembrane region" description="Helical" evidence="8">
    <location>
        <begin position="262"/>
        <end position="285"/>
    </location>
</feature>
<dbReference type="PANTHER" id="PTHR43829:SF29">
    <property type="entry name" value="AQUAPORIN 9"/>
    <property type="match status" value="1"/>
</dbReference>
<organism evidence="9 10">
    <name type="scientific">Brachionus calyciflorus</name>
    <dbReference type="NCBI Taxonomy" id="104777"/>
    <lineage>
        <taxon>Eukaryota</taxon>
        <taxon>Metazoa</taxon>
        <taxon>Spiralia</taxon>
        <taxon>Gnathifera</taxon>
        <taxon>Rotifera</taxon>
        <taxon>Eurotatoria</taxon>
        <taxon>Monogononta</taxon>
        <taxon>Pseudotrocha</taxon>
        <taxon>Ploima</taxon>
        <taxon>Brachionidae</taxon>
        <taxon>Brachionus</taxon>
    </lineage>
</organism>
<comment type="similarity">
    <text evidence="2 7">Belongs to the MIP/aquaporin (TC 1.A.8) family.</text>
</comment>
<reference evidence="9" key="1">
    <citation type="submission" date="2021-02" db="EMBL/GenBank/DDBJ databases">
        <authorList>
            <person name="Nowell W R."/>
        </authorList>
    </citation>
    <scope>NUCLEOTIDE SEQUENCE</scope>
    <source>
        <strain evidence="9">Ploen Becks lab</strain>
    </source>
</reference>
<dbReference type="GO" id="GO:0016323">
    <property type="term" value="C:basolateral plasma membrane"/>
    <property type="evidence" value="ECO:0007669"/>
    <property type="project" value="TreeGrafter"/>
</dbReference>
<feature type="transmembrane region" description="Helical" evidence="8">
    <location>
        <begin position="47"/>
        <end position="66"/>
    </location>
</feature>
<keyword evidence="5 8" id="KW-1133">Transmembrane helix</keyword>
<dbReference type="PROSITE" id="PS00221">
    <property type="entry name" value="MIP"/>
    <property type="match status" value="1"/>
</dbReference>
<dbReference type="InterPro" id="IPR022357">
    <property type="entry name" value="MIP_CS"/>
</dbReference>
<evidence type="ECO:0000256" key="2">
    <source>
        <dbReference type="ARBA" id="ARBA00006175"/>
    </source>
</evidence>
<evidence type="ECO:0000256" key="6">
    <source>
        <dbReference type="ARBA" id="ARBA00023136"/>
    </source>
</evidence>
<dbReference type="Pfam" id="PF00230">
    <property type="entry name" value="MIP"/>
    <property type="match status" value="1"/>
</dbReference>
<sequence length="292" mass="32409">MSEEDLEVKTDDPNTIDTFTNKPRFTFHRKVSLTLQRHLNNRRTSEFIAETFGTCLMIIIGLAGGAQTKFISKDNFYLSDNLTPNILAGLSLTISILVVGKVSKAHLNPAVSLAMLFNKQISILEFFMYISAQFLGAFLGALIVFLIYFDAINSYGPNKYSIDTSLIFITNPNKNLTVLGIIFDQIIGTAIYLVLILALTDKKNVKFTPEGTAFAVGVALFVICSTMGYNSGSPLNPARDFSPRFFTFIAGWSCDVFKIGNFYFWIPLICPMIGSAIGTGIYWLIISRHLAQ</sequence>
<evidence type="ECO:0000256" key="7">
    <source>
        <dbReference type="RuleBase" id="RU000477"/>
    </source>
</evidence>
<keyword evidence="4 7" id="KW-0812">Transmembrane</keyword>
<dbReference type="InterPro" id="IPR050363">
    <property type="entry name" value="MIP/Aquaporin"/>
</dbReference>
<keyword evidence="6 8" id="KW-0472">Membrane</keyword>
<dbReference type="PRINTS" id="PR00783">
    <property type="entry name" value="MINTRINSICP"/>
</dbReference>